<gene>
    <name evidence="1" type="ORF">ATE48_11135</name>
</gene>
<accession>A0A1B1AIQ6</accession>
<dbReference type="CDD" id="cd00657">
    <property type="entry name" value="Ferritin_like"/>
    <property type="match status" value="1"/>
</dbReference>
<dbReference type="InParanoid" id="A0A1B1AIQ6"/>
<dbReference type="SUPFAM" id="SSF47240">
    <property type="entry name" value="Ferritin-like"/>
    <property type="match status" value="1"/>
</dbReference>
<dbReference type="AlphaFoldDB" id="A0A1B1AIQ6"/>
<dbReference type="EMBL" id="CP013244">
    <property type="protein sequence ID" value="ANP46431.1"/>
    <property type="molecule type" value="Genomic_DNA"/>
</dbReference>
<proteinExistence type="predicted"/>
<dbReference type="RefSeq" id="WP_066771499.1">
    <property type="nucleotide sequence ID" value="NZ_CP013244.1"/>
</dbReference>
<organism evidence="1 2">
    <name type="scientific">Candidatus Viadribacter manganicus</name>
    <dbReference type="NCBI Taxonomy" id="1759059"/>
    <lineage>
        <taxon>Bacteria</taxon>
        <taxon>Pseudomonadati</taxon>
        <taxon>Pseudomonadota</taxon>
        <taxon>Alphaproteobacteria</taxon>
        <taxon>Hyphomonadales</taxon>
        <taxon>Hyphomonadaceae</taxon>
        <taxon>Candidatus Viadribacter</taxon>
    </lineage>
</organism>
<dbReference type="Gene3D" id="1.10.620.20">
    <property type="entry name" value="Ribonucleotide Reductase, subunit A"/>
    <property type="match status" value="1"/>
</dbReference>
<dbReference type="Proteomes" id="UP000092498">
    <property type="component" value="Chromosome"/>
</dbReference>
<protein>
    <submittedName>
        <fullName evidence="1">Ferritin</fullName>
    </submittedName>
</protein>
<dbReference type="OrthoDB" id="5500270at2"/>
<dbReference type="GO" id="GO:0016491">
    <property type="term" value="F:oxidoreductase activity"/>
    <property type="evidence" value="ECO:0007669"/>
    <property type="project" value="InterPro"/>
</dbReference>
<evidence type="ECO:0000313" key="1">
    <source>
        <dbReference type="EMBL" id="ANP46431.1"/>
    </source>
</evidence>
<name>A0A1B1AIQ6_9PROT</name>
<dbReference type="STRING" id="1759059.ATE48_11135"/>
<dbReference type="KEGG" id="cbot:ATE48_11135"/>
<dbReference type="InterPro" id="IPR009078">
    <property type="entry name" value="Ferritin-like_SF"/>
</dbReference>
<evidence type="ECO:0000313" key="2">
    <source>
        <dbReference type="Proteomes" id="UP000092498"/>
    </source>
</evidence>
<reference evidence="1 2" key="1">
    <citation type="submission" date="2015-11" db="EMBL/GenBank/DDBJ databases">
        <title>Whole-Genome Sequence of Candidatus Oderbacter manganicum from the National Park Lower Oder Valley, Germany.</title>
        <authorList>
            <person name="Braun B."/>
            <person name="Liere K."/>
            <person name="Szewzyk U."/>
        </authorList>
    </citation>
    <scope>NUCLEOTIDE SEQUENCE [LARGE SCALE GENOMIC DNA]</scope>
    <source>
        <strain evidence="1 2">OTSz_A_272</strain>
    </source>
</reference>
<keyword evidence="2" id="KW-1185">Reference proteome</keyword>
<dbReference type="InterPro" id="IPR012348">
    <property type="entry name" value="RNR-like"/>
</dbReference>
<sequence>MADSAAPIRQITKDEVYDAVPPTDFSQMLEIDRHLNRSTAFDKIISATHDHFWDPLDTKYIDFKDDFDPDTTDFIPDVMIPALLTDYVSNHFADKPADRIRFKSQVGRWVMSSILHGEQGALNLSASLCHVLRDPGAQEYAANQTREEGRHVTAFAKYIIARWGSPLPCGTVLAGLLQEIVHAPEVYKKIIGMQMLVEGLAMGAFATIFKEWNDPLVKRLTQLVMTDEAFHHKFGKIWADRTIPKLSAEEHEIVENWAAHCFQTLLFNLVAPHQMTAIYAQFGLDPDKVMQGFQEVATDEARREHMKEGTNIFRVLVKTLWNAGIITDRTKSFYAMYIDFDEFKAEGDEMVGDAIADEGIQYLKTINFGINAGALNDVKAAAVAAE</sequence>